<feature type="signal peptide" evidence="2">
    <location>
        <begin position="1"/>
        <end position="32"/>
    </location>
</feature>
<organism evidence="3 5">
    <name type="scientific">Carya illinoinensis</name>
    <name type="common">Pecan</name>
    <dbReference type="NCBI Taxonomy" id="32201"/>
    <lineage>
        <taxon>Eukaryota</taxon>
        <taxon>Viridiplantae</taxon>
        <taxon>Streptophyta</taxon>
        <taxon>Embryophyta</taxon>
        <taxon>Tracheophyta</taxon>
        <taxon>Spermatophyta</taxon>
        <taxon>Magnoliopsida</taxon>
        <taxon>eudicotyledons</taxon>
        <taxon>Gunneridae</taxon>
        <taxon>Pentapetalae</taxon>
        <taxon>rosids</taxon>
        <taxon>fabids</taxon>
        <taxon>Fagales</taxon>
        <taxon>Juglandaceae</taxon>
        <taxon>Carya</taxon>
    </lineage>
</organism>
<accession>A0A8T1N9E1</accession>
<dbReference type="EMBL" id="CM031839">
    <property type="protein sequence ID" value="KAG6674546.1"/>
    <property type="molecule type" value="Genomic_DNA"/>
</dbReference>
<dbReference type="Proteomes" id="UP000811246">
    <property type="component" value="Chromosome 15"/>
</dbReference>
<dbReference type="Proteomes" id="UP000811609">
    <property type="component" value="Chromosome 15"/>
</dbReference>
<keyword evidence="2" id="KW-0732">Signal</keyword>
<evidence type="ECO:0000313" key="5">
    <source>
        <dbReference type="Proteomes" id="UP000811609"/>
    </source>
</evidence>
<feature type="region of interest" description="Disordered" evidence="1">
    <location>
        <begin position="42"/>
        <end position="81"/>
    </location>
</feature>
<evidence type="ECO:0000313" key="4">
    <source>
        <dbReference type="EMBL" id="KAG6674546.1"/>
    </source>
</evidence>
<proteinExistence type="predicted"/>
<protein>
    <submittedName>
        <fullName evidence="3">Uncharacterized protein</fullName>
    </submittedName>
</protein>
<comment type="caution">
    <text evidence="3">The sequence shown here is derived from an EMBL/GenBank/DDBJ whole genome shotgun (WGS) entry which is preliminary data.</text>
</comment>
<keyword evidence="5" id="KW-1185">Reference proteome</keyword>
<name>A0A8T1N9E1_CARIL</name>
<evidence type="ECO:0000256" key="1">
    <source>
        <dbReference type="SAM" id="MobiDB-lite"/>
    </source>
</evidence>
<feature type="chain" id="PRO_5035852080" evidence="2">
    <location>
        <begin position="33"/>
        <end position="81"/>
    </location>
</feature>
<evidence type="ECO:0000313" key="3">
    <source>
        <dbReference type="EMBL" id="KAG6626451.1"/>
    </source>
</evidence>
<evidence type="ECO:0000256" key="2">
    <source>
        <dbReference type="SAM" id="SignalP"/>
    </source>
</evidence>
<reference evidence="3" key="1">
    <citation type="submission" date="2020-12" db="EMBL/GenBank/DDBJ databases">
        <title>WGS assembly of Carya illinoinensis cv. Pawnee.</title>
        <authorList>
            <person name="Platts A."/>
            <person name="Shu S."/>
            <person name="Wright S."/>
            <person name="Barry K."/>
            <person name="Edger P."/>
            <person name="Pires J.C."/>
            <person name="Schmutz J."/>
        </authorList>
    </citation>
    <scope>NUCLEOTIDE SEQUENCE</scope>
    <source>
        <tissue evidence="3">Leaf</tissue>
    </source>
</reference>
<gene>
    <name evidence="3" type="ORF">CIPAW_15G049200</name>
    <name evidence="4" type="ORF">I3842_15G047900</name>
</gene>
<reference evidence="4" key="2">
    <citation type="submission" date="2021-01" db="EMBL/GenBank/DDBJ databases">
        <authorList>
            <person name="Lovell J.T."/>
            <person name="Bentley N."/>
            <person name="Bhattarai G."/>
            <person name="Jenkins J.W."/>
            <person name="Sreedasyam A."/>
            <person name="Alarcon Y."/>
            <person name="Bock C."/>
            <person name="Boston L."/>
            <person name="Carlson J."/>
            <person name="Cervantes K."/>
            <person name="Clermont K."/>
            <person name="Krom N."/>
            <person name="Kubenka K."/>
            <person name="Mamidi S."/>
            <person name="Mattison C."/>
            <person name="Monteros M."/>
            <person name="Pisani C."/>
            <person name="Plott C."/>
            <person name="Rajasekar S."/>
            <person name="Rhein H.S."/>
            <person name="Rohla C."/>
            <person name="Song M."/>
            <person name="Hilaire R.S."/>
            <person name="Shu S."/>
            <person name="Wells L."/>
            <person name="Wang X."/>
            <person name="Webber J."/>
            <person name="Heerema R.J."/>
            <person name="Klein P."/>
            <person name="Conner P."/>
            <person name="Grauke L."/>
            <person name="Grimwood J."/>
            <person name="Schmutz J."/>
            <person name="Randall J.J."/>
        </authorList>
    </citation>
    <scope>NUCLEOTIDE SEQUENCE</scope>
    <source>
        <tissue evidence="4">Leaf</tissue>
    </source>
</reference>
<dbReference type="EMBL" id="CM031823">
    <property type="protein sequence ID" value="KAG6626451.1"/>
    <property type="molecule type" value="Genomic_DNA"/>
</dbReference>
<dbReference type="AlphaFoldDB" id="A0A8T1N9E1"/>
<sequence>MHVHQSLRVGMLRKLMFLAFLAFLVCVEKEAGLVVGVNSLQPPNMQEKQQQRQRPKRLKHSFDAFFSSKRKVPNASDPLHN</sequence>